<dbReference type="EMBL" id="BSEC01000001">
    <property type="protein sequence ID" value="GLI93291.1"/>
    <property type="molecule type" value="Genomic_DNA"/>
</dbReference>
<feature type="binding site" evidence="7">
    <location>
        <begin position="124"/>
        <end position="131"/>
    </location>
    <ligand>
        <name>ATP</name>
        <dbReference type="ChEBI" id="CHEBI:30616"/>
    </ligand>
</feature>
<evidence type="ECO:0000256" key="4">
    <source>
        <dbReference type="ARBA" id="ARBA00023004"/>
    </source>
</evidence>
<gene>
    <name evidence="10" type="primary">mrp</name>
    <name evidence="10" type="ORF">LMG27198_22830</name>
</gene>
<keyword evidence="3 7" id="KW-0067">ATP-binding</keyword>
<comment type="function">
    <text evidence="7">Binds and transfers iron-sulfur (Fe-S) clusters to target apoproteins. Can hydrolyze ATP.</text>
</comment>
<name>A0A9W6LSB9_9HYPH</name>
<dbReference type="InterPro" id="IPR044304">
    <property type="entry name" value="NUBPL-like"/>
</dbReference>
<dbReference type="Pfam" id="PF01883">
    <property type="entry name" value="FeS_assembly_P"/>
    <property type="match status" value="1"/>
</dbReference>
<dbReference type="InterPro" id="IPR002744">
    <property type="entry name" value="MIP18-like"/>
</dbReference>
<proteinExistence type="inferred from homology"/>
<keyword evidence="4 7" id="KW-0408">Iron</keyword>
<feature type="domain" description="MIP18 family-like" evidence="9">
    <location>
        <begin position="4"/>
        <end position="72"/>
    </location>
</feature>
<evidence type="ECO:0000259" key="9">
    <source>
        <dbReference type="Pfam" id="PF01883"/>
    </source>
</evidence>
<dbReference type="GO" id="GO:0140663">
    <property type="term" value="F:ATP-dependent FeS chaperone activity"/>
    <property type="evidence" value="ECO:0007669"/>
    <property type="project" value="InterPro"/>
</dbReference>
<dbReference type="GO" id="GO:0046872">
    <property type="term" value="F:metal ion binding"/>
    <property type="evidence" value="ECO:0007669"/>
    <property type="project" value="UniProtKB-KW"/>
</dbReference>
<organism evidence="10 11">
    <name type="scientific">Methylocystis echinoides</name>
    <dbReference type="NCBI Taxonomy" id="29468"/>
    <lineage>
        <taxon>Bacteria</taxon>
        <taxon>Pseudomonadati</taxon>
        <taxon>Pseudomonadota</taxon>
        <taxon>Alphaproteobacteria</taxon>
        <taxon>Hyphomicrobiales</taxon>
        <taxon>Methylocystaceae</taxon>
        <taxon>Methylocystis</taxon>
    </lineage>
</organism>
<evidence type="ECO:0000256" key="7">
    <source>
        <dbReference type="HAMAP-Rule" id="MF_02040"/>
    </source>
</evidence>
<evidence type="ECO:0000256" key="6">
    <source>
        <dbReference type="ARBA" id="ARBA00024036"/>
    </source>
</evidence>
<keyword evidence="2 7" id="KW-0547">Nucleotide-binding</keyword>
<dbReference type="GO" id="GO:0016226">
    <property type="term" value="P:iron-sulfur cluster assembly"/>
    <property type="evidence" value="ECO:0007669"/>
    <property type="project" value="InterPro"/>
</dbReference>
<dbReference type="PANTHER" id="PTHR42961">
    <property type="entry name" value="IRON-SULFUR PROTEIN NUBPL"/>
    <property type="match status" value="1"/>
</dbReference>
<dbReference type="InterPro" id="IPR027417">
    <property type="entry name" value="P-loop_NTPase"/>
</dbReference>
<dbReference type="GO" id="GO:0005524">
    <property type="term" value="F:ATP binding"/>
    <property type="evidence" value="ECO:0007669"/>
    <property type="project" value="UniProtKB-UniRule"/>
</dbReference>
<evidence type="ECO:0000313" key="10">
    <source>
        <dbReference type="EMBL" id="GLI93291.1"/>
    </source>
</evidence>
<dbReference type="PANTHER" id="PTHR42961:SF2">
    <property type="entry name" value="IRON-SULFUR PROTEIN NUBPL"/>
    <property type="match status" value="1"/>
</dbReference>
<protein>
    <recommendedName>
        <fullName evidence="7">Iron-sulfur cluster carrier protein</fullName>
    </recommendedName>
</protein>
<dbReference type="GO" id="GO:0051539">
    <property type="term" value="F:4 iron, 4 sulfur cluster binding"/>
    <property type="evidence" value="ECO:0007669"/>
    <property type="project" value="TreeGrafter"/>
</dbReference>
<dbReference type="FunFam" id="3.40.50.300:FF:000418">
    <property type="entry name" value="Iron-sulfur cluster carrier protein"/>
    <property type="match status" value="1"/>
</dbReference>
<dbReference type="InterPro" id="IPR019591">
    <property type="entry name" value="Mrp/NBP35_ATP-bd"/>
</dbReference>
<evidence type="ECO:0000256" key="2">
    <source>
        <dbReference type="ARBA" id="ARBA00022741"/>
    </source>
</evidence>
<dbReference type="Pfam" id="PF10609">
    <property type="entry name" value="ParA"/>
    <property type="match status" value="1"/>
</dbReference>
<dbReference type="Proteomes" id="UP001144323">
    <property type="component" value="Unassembled WGS sequence"/>
</dbReference>
<accession>A0A9W6LSB9</accession>
<keyword evidence="1 7" id="KW-0479">Metal-binding</keyword>
<comment type="subunit">
    <text evidence="7">Homodimer.</text>
</comment>
<reference evidence="10" key="1">
    <citation type="journal article" date="2023" name="Int. J. Syst. Evol. Microbiol.">
        <title>Methylocystis iwaonis sp. nov., a type II methane-oxidizing bacterium from surface soil of a rice paddy field in Japan, and emended description of the genus Methylocystis (ex Whittenbury et al. 1970) Bowman et al. 1993.</title>
        <authorList>
            <person name="Kaise H."/>
            <person name="Sawadogo J.B."/>
            <person name="Alam M.S."/>
            <person name="Ueno C."/>
            <person name="Dianou D."/>
            <person name="Shinjo R."/>
            <person name="Asakawa S."/>
        </authorList>
    </citation>
    <scope>NUCLEOTIDE SEQUENCE</scope>
    <source>
        <strain evidence="10">LMG27198</strain>
    </source>
</reference>
<comment type="caution">
    <text evidence="10">The sequence shown here is derived from an EMBL/GenBank/DDBJ whole genome shotgun (WGS) entry which is preliminary data.</text>
</comment>
<dbReference type="Gene3D" id="3.40.50.300">
    <property type="entry name" value="P-loop containing nucleotide triphosphate hydrolases"/>
    <property type="match status" value="1"/>
</dbReference>
<evidence type="ECO:0000313" key="11">
    <source>
        <dbReference type="Proteomes" id="UP001144323"/>
    </source>
</evidence>
<dbReference type="HAMAP" id="MF_02040">
    <property type="entry name" value="Mrp_NBP35"/>
    <property type="match status" value="1"/>
</dbReference>
<dbReference type="SUPFAM" id="SSF52540">
    <property type="entry name" value="P-loop containing nucleoside triphosphate hydrolases"/>
    <property type="match status" value="1"/>
</dbReference>
<evidence type="ECO:0000256" key="5">
    <source>
        <dbReference type="ARBA" id="ARBA00023014"/>
    </source>
</evidence>
<dbReference type="CDD" id="cd02037">
    <property type="entry name" value="Mrp_NBP35"/>
    <property type="match status" value="1"/>
</dbReference>
<dbReference type="AlphaFoldDB" id="A0A9W6LSB9"/>
<keyword evidence="5 7" id="KW-0411">Iron-sulfur</keyword>
<dbReference type="GO" id="GO:0016887">
    <property type="term" value="F:ATP hydrolysis activity"/>
    <property type="evidence" value="ECO:0007669"/>
    <property type="project" value="UniProtKB-UniRule"/>
</dbReference>
<sequence>MATEADILKALENLYAPGGVSLARAVSGINLTGAKAFVSLAGDPAKAEGWEMARVNAEKAIKAIPGIESAIVTLTAERAPGAAKAGGHDHHHHGHSHAAPAQPQKRGMSATLDKIRFIIVVASGKGGVGKSTTSANLALGLAAQGWRVGLLDADIYGPSAPRLFGLSEKPKVDNGKLVPPESYGIKVMSMGFLVDENTPMVWRGPMVAQALTQLLNEVAWGELDALVVDMPPGTGDVQLTMAQQTPIAGAVIVSTPQDLALIDARRAVAMFQKVEAPILGIIENMSYFLCPHCGGRSEIFSHGGARHDAEKLGVPFLGEAPLDMKIRETSDAGRPVVGAEPDSPQAAVYLNLAAKVKTLLETTKQRAAPNIVIG</sequence>
<evidence type="ECO:0000256" key="1">
    <source>
        <dbReference type="ARBA" id="ARBA00022723"/>
    </source>
</evidence>
<comment type="similarity">
    <text evidence="6 7">Belongs to the Mrp/NBP35 ATP-binding proteins family.</text>
</comment>
<keyword evidence="11" id="KW-1185">Reference proteome</keyword>
<dbReference type="RefSeq" id="WP_281803006.1">
    <property type="nucleotide sequence ID" value="NZ_BSEC01000001.1"/>
</dbReference>
<evidence type="ECO:0000256" key="3">
    <source>
        <dbReference type="ARBA" id="ARBA00022840"/>
    </source>
</evidence>
<evidence type="ECO:0000256" key="8">
    <source>
        <dbReference type="SAM" id="MobiDB-lite"/>
    </source>
</evidence>
<dbReference type="InterPro" id="IPR034904">
    <property type="entry name" value="FSCA_dom_sf"/>
</dbReference>
<dbReference type="InterPro" id="IPR033756">
    <property type="entry name" value="YlxH/NBP35"/>
</dbReference>
<dbReference type="SUPFAM" id="SSF117916">
    <property type="entry name" value="Fe-S cluster assembly (FSCA) domain-like"/>
    <property type="match status" value="1"/>
</dbReference>
<keyword evidence="7" id="KW-0378">Hydrolase</keyword>
<feature type="region of interest" description="Disordered" evidence="8">
    <location>
        <begin position="80"/>
        <end position="106"/>
    </location>
</feature>